<dbReference type="SUPFAM" id="SSF52540">
    <property type="entry name" value="P-loop containing nucleoside triphosphate hydrolases"/>
    <property type="match status" value="1"/>
</dbReference>
<dbReference type="GO" id="GO:0005829">
    <property type="term" value="C:cytosol"/>
    <property type="evidence" value="ECO:0007669"/>
    <property type="project" value="TreeGrafter"/>
</dbReference>
<name>A0A074LJL5_9BACL</name>
<feature type="domain" description="SF4 helicase" evidence="1">
    <location>
        <begin position="61"/>
        <end position="200"/>
    </location>
</feature>
<dbReference type="RefSeq" id="WP_038094882.1">
    <property type="nucleotide sequence ID" value="NZ_JMIR01000100.1"/>
</dbReference>
<dbReference type="InterPro" id="IPR027417">
    <property type="entry name" value="P-loop_NTPase"/>
</dbReference>
<evidence type="ECO:0000313" key="3">
    <source>
        <dbReference type="Proteomes" id="UP000027931"/>
    </source>
</evidence>
<dbReference type="PANTHER" id="PTHR30153">
    <property type="entry name" value="REPLICATIVE DNA HELICASE DNAB"/>
    <property type="match status" value="1"/>
</dbReference>
<reference evidence="2 3" key="1">
    <citation type="journal article" date="2013" name="Int. J. Syst. Evol. Microbiol.">
        <title>Tumebacillus flagellatus sp. nov., an alpha-amylase/pullulanase-producing bacterium isolated from cassava wastewater.</title>
        <authorList>
            <person name="Wang Q."/>
            <person name="Xie N."/>
            <person name="Qin Y."/>
            <person name="Shen N."/>
            <person name="Zhu J."/>
            <person name="Mi H."/>
            <person name="Huang R."/>
        </authorList>
    </citation>
    <scope>NUCLEOTIDE SEQUENCE [LARGE SCALE GENOMIC DNA]</scope>
    <source>
        <strain evidence="2 3">GST4</strain>
    </source>
</reference>
<organism evidence="2 3">
    <name type="scientific">Tumebacillus flagellatus</name>
    <dbReference type="NCBI Taxonomy" id="1157490"/>
    <lineage>
        <taxon>Bacteria</taxon>
        <taxon>Bacillati</taxon>
        <taxon>Bacillota</taxon>
        <taxon>Bacilli</taxon>
        <taxon>Bacillales</taxon>
        <taxon>Alicyclobacillaceae</taxon>
        <taxon>Tumebacillus</taxon>
    </lineage>
</organism>
<dbReference type="GO" id="GO:0005524">
    <property type="term" value="F:ATP binding"/>
    <property type="evidence" value="ECO:0007669"/>
    <property type="project" value="InterPro"/>
</dbReference>
<accession>A0A074LJL5</accession>
<comment type="caution">
    <text evidence="2">The sequence shown here is derived from an EMBL/GenBank/DDBJ whole genome shotgun (WGS) entry which is preliminary data.</text>
</comment>
<dbReference type="eggNOG" id="COG0305">
    <property type="taxonomic scope" value="Bacteria"/>
</dbReference>
<gene>
    <name evidence="2" type="ORF">EL26_24445</name>
</gene>
<proteinExistence type="predicted"/>
<dbReference type="EMBL" id="JMIR01000100">
    <property type="protein sequence ID" value="KEO80790.1"/>
    <property type="molecule type" value="Genomic_DNA"/>
</dbReference>
<dbReference type="GO" id="GO:0006260">
    <property type="term" value="P:DNA replication"/>
    <property type="evidence" value="ECO:0007669"/>
    <property type="project" value="InterPro"/>
</dbReference>
<keyword evidence="3" id="KW-1185">Reference proteome</keyword>
<evidence type="ECO:0000259" key="1">
    <source>
        <dbReference type="PROSITE" id="PS51199"/>
    </source>
</evidence>
<dbReference type="InterPro" id="IPR007694">
    <property type="entry name" value="DNA_helicase_DnaB-like_C"/>
</dbReference>
<dbReference type="Gene3D" id="3.40.50.300">
    <property type="entry name" value="P-loop containing nucleotide triphosphate hydrolases"/>
    <property type="match status" value="1"/>
</dbReference>
<evidence type="ECO:0000313" key="2">
    <source>
        <dbReference type="EMBL" id="KEO80790.1"/>
    </source>
</evidence>
<sequence>QAAALMYGDDIEEVLEKADRRMQKAREGRQKGGLEPIKDVLLEVYDDLEGGFHANNNPDAAINKEQRVKTGYPDLDRMTTGFSRSDLIIIAARPAVGKTAFALNLATNVAVREQEAVAVFSLEMSKIQLVERILCAEGNIDAARMKTRMFDEDDWPKLTMATGALCDSQIFIDDTPGITVQEIRSKCRKLKEKHGLRLIL</sequence>
<dbReference type="AlphaFoldDB" id="A0A074LJL5"/>
<protein>
    <recommendedName>
        <fullName evidence="1">SF4 helicase domain-containing protein</fullName>
    </recommendedName>
</protein>
<feature type="non-terminal residue" evidence="2">
    <location>
        <position position="200"/>
    </location>
</feature>
<feature type="non-terminal residue" evidence="2">
    <location>
        <position position="1"/>
    </location>
</feature>
<dbReference type="PANTHER" id="PTHR30153:SF2">
    <property type="entry name" value="REPLICATIVE DNA HELICASE"/>
    <property type="match status" value="1"/>
</dbReference>
<dbReference type="OrthoDB" id="9773982at2"/>
<dbReference type="Proteomes" id="UP000027931">
    <property type="component" value="Unassembled WGS sequence"/>
</dbReference>
<dbReference type="PROSITE" id="PS51199">
    <property type="entry name" value="SF4_HELICASE"/>
    <property type="match status" value="1"/>
</dbReference>
<dbReference type="Pfam" id="PF03796">
    <property type="entry name" value="DnaB_C"/>
    <property type="match status" value="1"/>
</dbReference>
<dbReference type="GO" id="GO:0003678">
    <property type="term" value="F:DNA helicase activity"/>
    <property type="evidence" value="ECO:0007669"/>
    <property type="project" value="InterPro"/>
</dbReference>